<sequence length="189" mass="22107">MLRPDKGLNKTIYFHMDVLYTVDEKYLQAIEELYYGELPKALHLFNEVLSADPEYARAYYQLGSCYFYQFKNYQTAGYYYKQCISLEAEFPDVYEHYLKLLITLKMDRSVEEVAQKALRVPGVCKARIYEYLGLYAEEQQNFAKAKQQYRLAALATAVPAEHNLFQDHLERIGKKQDTNRAVIYTTGGN</sequence>
<dbReference type="EMBL" id="QKLU01000004">
    <property type="protein sequence ID" value="PYF74005.1"/>
    <property type="molecule type" value="Genomic_DNA"/>
</dbReference>
<accession>A0A318UJ81</accession>
<proteinExistence type="predicted"/>
<dbReference type="Gene3D" id="1.25.40.10">
    <property type="entry name" value="Tetratricopeptide repeat domain"/>
    <property type="match status" value="1"/>
</dbReference>
<dbReference type="Pfam" id="PF13432">
    <property type="entry name" value="TPR_16"/>
    <property type="match status" value="1"/>
</dbReference>
<dbReference type="Proteomes" id="UP000248198">
    <property type="component" value="Unassembled WGS sequence"/>
</dbReference>
<comment type="caution">
    <text evidence="1">The sequence shown here is derived from an EMBL/GenBank/DDBJ whole genome shotgun (WGS) entry which is preliminary data.</text>
</comment>
<gene>
    <name evidence="1" type="ORF">B0O44_104175</name>
</gene>
<evidence type="ECO:0000313" key="1">
    <source>
        <dbReference type="EMBL" id="PYF74005.1"/>
    </source>
</evidence>
<name>A0A318UJ81_9SPHI</name>
<dbReference type="InterPro" id="IPR011990">
    <property type="entry name" value="TPR-like_helical_dom_sf"/>
</dbReference>
<organism evidence="1 2">
    <name type="scientific">Pedobacter nutrimenti</name>
    <dbReference type="NCBI Taxonomy" id="1241337"/>
    <lineage>
        <taxon>Bacteria</taxon>
        <taxon>Pseudomonadati</taxon>
        <taxon>Bacteroidota</taxon>
        <taxon>Sphingobacteriia</taxon>
        <taxon>Sphingobacteriales</taxon>
        <taxon>Sphingobacteriaceae</taxon>
        <taxon>Pedobacter</taxon>
    </lineage>
</organism>
<dbReference type="AlphaFoldDB" id="A0A318UJ81"/>
<protein>
    <submittedName>
        <fullName evidence="1">Uncharacterized protein</fullName>
    </submittedName>
</protein>
<dbReference type="SUPFAM" id="SSF81901">
    <property type="entry name" value="HCP-like"/>
    <property type="match status" value="1"/>
</dbReference>
<reference evidence="1 2" key="1">
    <citation type="submission" date="2018-06" db="EMBL/GenBank/DDBJ databases">
        <title>Genomic Encyclopedia of Archaeal and Bacterial Type Strains, Phase II (KMG-II): from individual species to whole genera.</title>
        <authorList>
            <person name="Goeker M."/>
        </authorList>
    </citation>
    <scope>NUCLEOTIDE SEQUENCE [LARGE SCALE GENOMIC DNA]</scope>
    <source>
        <strain evidence="1 2">DSM 27372</strain>
    </source>
</reference>
<evidence type="ECO:0000313" key="2">
    <source>
        <dbReference type="Proteomes" id="UP000248198"/>
    </source>
</evidence>
<keyword evidence="2" id="KW-1185">Reference proteome</keyword>